<evidence type="ECO:0000313" key="6">
    <source>
        <dbReference type="Proteomes" id="UP000036850"/>
    </source>
</evidence>
<dbReference type="PROSITE" id="PS51085">
    <property type="entry name" value="2FE2S_FER_2"/>
    <property type="match status" value="1"/>
</dbReference>
<dbReference type="OrthoDB" id="9806195at2"/>
<dbReference type="SUPFAM" id="SSF63380">
    <property type="entry name" value="Riboflavin synthase domain-like"/>
    <property type="match status" value="1"/>
</dbReference>
<organism evidence="5 6">
    <name type="scientific">Pseudoalteromonas rubra</name>
    <dbReference type="NCBI Taxonomy" id="43658"/>
    <lineage>
        <taxon>Bacteria</taxon>
        <taxon>Pseudomonadati</taxon>
        <taxon>Pseudomonadota</taxon>
        <taxon>Gammaproteobacteria</taxon>
        <taxon>Alteromonadales</taxon>
        <taxon>Pseudoalteromonadaceae</taxon>
        <taxon>Pseudoalteromonas</taxon>
    </lineage>
</organism>
<evidence type="ECO:0000256" key="1">
    <source>
        <dbReference type="ARBA" id="ARBA00023075"/>
    </source>
</evidence>
<name>A0A0L0EWX1_9GAMM</name>
<dbReference type="SUPFAM" id="SSF52343">
    <property type="entry name" value="Ferredoxin reductase-like, C-terminal NADP-linked domain"/>
    <property type="match status" value="1"/>
</dbReference>
<proteinExistence type="predicted"/>
<dbReference type="GO" id="GO:0016491">
    <property type="term" value="F:oxidoreductase activity"/>
    <property type="evidence" value="ECO:0007669"/>
    <property type="project" value="InterPro"/>
</dbReference>
<dbReference type="EMBL" id="LFZX01000007">
    <property type="protein sequence ID" value="KNC68909.1"/>
    <property type="molecule type" value="Genomic_DNA"/>
</dbReference>
<dbReference type="PROSITE" id="PS51384">
    <property type="entry name" value="FAD_FR"/>
    <property type="match status" value="1"/>
</dbReference>
<protein>
    <submittedName>
        <fullName evidence="5">Uncharacterized protein</fullName>
    </submittedName>
</protein>
<evidence type="ECO:0000259" key="3">
    <source>
        <dbReference type="PROSITE" id="PS51085"/>
    </source>
</evidence>
<feature type="domain" description="FAD-binding FR-type" evidence="4">
    <location>
        <begin position="103"/>
        <end position="201"/>
    </location>
</feature>
<dbReference type="InterPro" id="IPR039261">
    <property type="entry name" value="FNR_nucleotide-bd"/>
</dbReference>
<accession>A0A0L0EWX1</accession>
<sequence>MFSLFKKKPPIYGEVKGQSFKLHRKRTILDSILDEGIEVPYSCQVGSCQKCLAKVTDGKCSSLVDLEAYLSPELQSKGYILSCQAVPESDLKLSFVNEVDQDVQFESALIETVETLSDNVSRITLKTALEAQVGQSLMVNIPALGQGRYYSVAGVDEGRISIDVAVKEQGICSPWLTDASNVNQTVELGQPEGKFGHSFPDTNRCVAIAGGSALGVVLGIAEKWMKSGKISNVHLIHAVRYKAHSYDLSRLNHLKDTYPGFDFQIALSRENYEQGGFVPVRAPELLQNMFRLETAEKLTGTEHFLMCGSEPLINSCVELLKGYLVRASSIEAESFGNNTIDIR</sequence>
<comment type="cofactor">
    <cofactor evidence="2">
        <name>[2Fe-2S] cluster</name>
        <dbReference type="ChEBI" id="CHEBI:190135"/>
    </cofactor>
</comment>
<dbReference type="InterPro" id="IPR050415">
    <property type="entry name" value="MRET"/>
</dbReference>
<dbReference type="Pfam" id="PF00111">
    <property type="entry name" value="Fer2"/>
    <property type="match status" value="1"/>
</dbReference>
<dbReference type="InterPro" id="IPR001041">
    <property type="entry name" value="2Fe-2S_ferredoxin-type"/>
</dbReference>
<dbReference type="Pfam" id="PF00175">
    <property type="entry name" value="NAD_binding_1"/>
    <property type="match status" value="1"/>
</dbReference>
<keyword evidence="1" id="KW-0830">Ubiquinone</keyword>
<dbReference type="InterPro" id="IPR036010">
    <property type="entry name" value="2Fe-2S_ferredoxin-like_sf"/>
</dbReference>
<dbReference type="InterPro" id="IPR001433">
    <property type="entry name" value="OxRdtase_FAD/NAD-bd"/>
</dbReference>
<reference evidence="6" key="1">
    <citation type="submission" date="2015-07" db="EMBL/GenBank/DDBJ databases">
        <title>Draft genome sequence of a Pseudoalteromonas rubra strain, OCN096, isolated from Kaneohe Bay, Oahu, Hawaii.</title>
        <authorList>
            <person name="Beurmann S."/>
            <person name="Ushijima B."/>
            <person name="Belcaid M."/>
            <person name="Callahan S.M."/>
            <person name="Aeby G.S."/>
        </authorList>
    </citation>
    <scope>NUCLEOTIDE SEQUENCE [LARGE SCALE GENOMIC DNA]</scope>
    <source>
        <strain evidence="6">OCN096</strain>
    </source>
</reference>
<dbReference type="InterPro" id="IPR012675">
    <property type="entry name" value="Beta-grasp_dom_sf"/>
</dbReference>
<dbReference type="AlphaFoldDB" id="A0A0L0EWX1"/>
<evidence type="ECO:0000259" key="4">
    <source>
        <dbReference type="PROSITE" id="PS51384"/>
    </source>
</evidence>
<dbReference type="GO" id="GO:0051536">
    <property type="term" value="F:iron-sulfur cluster binding"/>
    <property type="evidence" value="ECO:0007669"/>
    <property type="project" value="InterPro"/>
</dbReference>
<dbReference type="SUPFAM" id="SSF54292">
    <property type="entry name" value="2Fe-2S ferredoxin-like"/>
    <property type="match status" value="1"/>
</dbReference>
<dbReference type="PANTHER" id="PTHR47354:SF3">
    <property type="entry name" value="OXIDOREDUCTASE-RELATED"/>
    <property type="match status" value="1"/>
</dbReference>
<dbReference type="Proteomes" id="UP000036850">
    <property type="component" value="Unassembled WGS sequence"/>
</dbReference>
<gene>
    <name evidence="5" type="ORF">AC626_01940</name>
</gene>
<dbReference type="PANTHER" id="PTHR47354">
    <property type="entry name" value="NADH OXIDOREDUCTASE HCR"/>
    <property type="match status" value="1"/>
</dbReference>
<dbReference type="Pfam" id="PF00970">
    <property type="entry name" value="FAD_binding_6"/>
    <property type="match status" value="1"/>
</dbReference>
<dbReference type="InterPro" id="IPR017927">
    <property type="entry name" value="FAD-bd_FR_type"/>
</dbReference>
<dbReference type="PATRIC" id="fig|43658.6.peg.5734"/>
<comment type="caution">
    <text evidence="5">The sequence shown here is derived from an EMBL/GenBank/DDBJ whole genome shotgun (WGS) entry which is preliminary data.</text>
</comment>
<dbReference type="Gene3D" id="2.40.30.10">
    <property type="entry name" value="Translation factors"/>
    <property type="match status" value="1"/>
</dbReference>
<feature type="domain" description="2Fe-2S ferredoxin-type" evidence="3">
    <location>
        <begin position="1"/>
        <end position="99"/>
    </location>
</feature>
<dbReference type="InterPro" id="IPR017938">
    <property type="entry name" value="Riboflavin_synthase-like_b-brl"/>
</dbReference>
<dbReference type="Gene3D" id="3.40.50.80">
    <property type="entry name" value="Nucleotide-binding domain of ferredoxin-NADP reductase (FNR) module"/>
    <property type="match status" value="1"/>
</dbReference>
<dbReference type="InterPro" id="IPR008333">
    <property type="entry name" value="Cbr1-like_FAD-bd_dom"/>
</dbReference>
<evidence type="ECO:0000256" key="2">
    <source>
        <dbReference type="ARBA" id="ARBA00034078"/>
    </source>
</evidence>
<dbReference type="Gene3D" id="3.10.20.30">
    <property type="match status" value="1"/>
</dbReference>
<evidence type="ECO:0000313" key="5">
    <source>
        <dbReference type="EMBL" id="KNC68909.1"/>
    </source>
</evidence>
<dbReference type="CDD" id="cd00207">
    <property type="entry name" value="fer2"/>
    <property type="match status" value="1"/>
</dbReference>